<sequence>MNPLAETMDRAVADLDAVLSAEQLAGLDDAARRDVLRAAGEALRRVEAVVVEAVASAEPSFPDTTGCRSMNELLQRVLRVDAPGASRVTKAAAAVRREVALTTGERLPARFPAIREAMLDGVVGVAGVLAATGPILQAGDRIGVEDRLAADVALAELARGIPDADGGEPDGEGAESDGAPSAAPPATPEDIRQYALLLAQLLDPDGAEPTDGKARNQRFVTIGRLRNGVHPLRGNLLPEVAAQLQLIIDAQCNPKTEGPPEPGVMFRAESEPAGRGPEAGAASAGAGAGAGADADSGGTDPADSDRWNSDPRNVIDQRTAAQKRHDALAAALGIAARHDDMPRLAGASPTLVVHADANDLASGTGWATVAGSQVPVPIGVATQAACTGAIQRVLFDEGRIVGTTVIDRVFTVHQRRAIIARDGECLIPGCHVPASWCEIHHVVEHARGGPTDTDNGVPPVLVASPLPGPIGVGDPDGWRDSADPRTGMVGPRTSLACPADAADRRCVKAGHRRLGPEAAAGCGLREPGCVTGGMVRKRRPGPAMRGPGRVSGRRRVRRVRPSPGSAPGRADATWPSCARGGL</sequence>
<protein>
    <submittedName>
        <fullName evidence="3">DUF222 domain-containing protein</fullName>
    </submittedName>
</protein>
<dbReference type="RefSeq" id="WP_151458715.1">
    <property type="nucleotide sequence ID" value="NZ_WAAO01000001.1"/>
</dbReference>
<keyword evidence="4" id="KW-1185">Reference proteome</keyword>
<feature type="compositionally biased region" description="Low complexity" evidence="1">
    <location>
        <begin position="541"/>
        <end position="550"/>
    </location>
</feature>
<dbReference type="InterPro" id="IPR003870">
    <property type="entry name" value="DUF222"/>
</dbReference>
<feature type="compositionally biased region" description="Basic residues" evidence="1">
    <location>
        <begin position="551"/>
        <end position="560"/>
    </location>
</feature>
<evidence type="ECO:0000259" key="2">
    <source>
        <dbReference type="Pfam" id="PF02720"/>
    </source>
</evidence>
<evidence type="ECO:0000313" key="3">
    <source>
        <dbReference type="EMBL" id="KAB1867025.1"/>
    </source>
</evidence>
<dbReference type="EMBL" id="WAAO01000001">
    <property type="protein sequence ID" value="KAB1867025.1"/>
    <property type="molecule type" value="Genomic_DNA"/>
</dbReference>
<dbReference type="InterPro" id="IPR003615">
    <property type="entry name" value="HNH_nuc"/>
</dbReference>
<name>A0ABQ6V9D6_9MICO</name>
<feature type="compositionally biased region" description="Low complexity" evidence="1">
    <location>
        <begin position="271"/>
        <end position="301"/>
    </location>
</feature>
<dbReference type="Pfam" id="PF02720">
    <property type="entry name" value="DUF222"/>
    <property type="match status" value="1"/>
</dbReference>
<dbReference type="CDD" id="cd00085">
    <property type="entry name" value="HNHc"/>
    <property type="match status" value="1"/>
</dbReference>
<feature type="region of interest" description="Disordered" evidence="1">
    <location>
        <begin position="533"/>
        <end position="582"/>
    </location>
</feature>
<dbReference type="Proteomes" id="UP000478836">
    <property type="component" value="Unassembled WGS sequence"/>
</dbReference>
<evidence type="ECO:0000256" key="1">
    <source>
        <dbReference type="SAM" id="MobiDB-lite"/>
    </source>
</evidence>
<feature type="region of interest" description="Disordered" evidence="1">
    <location>
        <begin position="160"/>
        <end position="187"/>
    </location>
</feature>
<organism evidence="3 4">
    <name type="scientific">Microbacterium algeriense</name>
    <dbReference type="NCBI Taxonomy" id="2615184"/>
    <lineage>
        <taxon>Bacteria</taxon>
        <taxon>Bacillati</taxon>
        <taxon>Actinomycetota</taxon>
        <taxon>Actinomycetes</taxon>
        <taxon>Micrococcales</taxon>
        <taxon>Microbacteriaceae</taxon>
        <taxon>Microbacterium</taxon>
    </lineage>
</organism>
<gene>
    <name evidence="3" type="ORF">F6A08_04260</name>
</gene>
<proteinExistence type="predicted"/>
<accession>A0ABQ6V9D6</accession>
<dbReference type="GeneID" id="77475647"/>
<comment type="caution">
    <text evidence="3">The sequence shown here is derived from an EMBL/GenBank/DDBJ whole genome shotgun (WGS) entry which is preliminary data.</text>
</comment>
<feature type="region of interest" description="Disordered" evidence="1">
    <location>
        <begin position="254"/>
        <end position="311"/>
    </location>
</feature>
<reference evidence="4" key="1">
    <citation type="submission" date="2019-09" db="EMBL/GenBank/DDBJ databases">
        <title>Whole genome sequencing of Microbacterium maritypicum.</title>
        <authorList>
            <person name="Lenchi N."/>
        </authorList>
    </citation>
    <scope>NUCLEOTIDE SEQUENCE [LARGE SCALE GENOMIC DNA]</scope>
    <source>
        <strain evidence="4">G1</strain>
    </source>
</reference>
<feature type="domain" description="DUF222" evidence="2">
    <location>
        <begin position="38"/>
        <end position="422"/>
    </location>
</feature>
<feature type="compositionally biased region" description="Acidic residues" evidence="1">
    <location>
        <begin position="165"/>
        <end position="175"/>
    </location>
</feature>
<evidence type="ECO:0000313" key="4">
    <source>
        <dbReference type="Proteomes" id="UP000478836"/>
    </source>
</evidence>